<sequence length="131" mass="14461">MINRGGGGGGCPNLIWSGPDVPSRLHCVGLHQLLRFTNSPSQQLGKDFRANHREDGGGHRTGNITRARRQQQQQRRRDSPGLDSRLSACFVTELLQGERVATSDRRKGTQHCARWSDTCTPAESVQTRGTV</sequence>
<dbReference type="Proteomes" id="UP000646548">
    <property type="component" value="Unassembled WGS sequence"/>
</dbReference>
<feature type="compositionally biased region" description="Basic and acidic residues" evidence="1">
    <location>
        <begin position="46"/>
        <end position="58"/>
    </location>
</feature>
<evidence type="ECO:0000313" key="3">
    <source>
        <dbReference type="Proteomes" id="UP000646548"/>
    </source>
</evidence>
<feature type="region of interest" description="Disordered" evidence="1">
    <location>
        <begin position="39"/>
        <end position="83"/>
    </location>
</feature>
<name>A0A834CA25_ORYME</name>
<gene>
    <name evidence="2" type="ORF">FQA47_015695</name>
</gene>
<organism evidence="2 3">
    <name type="scientific">Oryzias melastigma</name>
    <name type="common">Marine medaka</name>
    <dbReference type="NCBI Taxonomy" id="30732"/>
    <lineage>
        <taxon>Eukaryota</taxon>
        <taxon>Metazoa</taxon>
        <taxon>Chordata</taxon>
        <taxon>Craniata</taxon>
        <taxon>Vertebrata</taxon>
        <taxon>Euteleostomi</taxon>
        <taxon>Actinopterygii</taxon>
        <taxon>Neopterygii</taxon>
        <taxon>Teleostei</taxon>
        <taxon>Neoteleostei</taxon>
        <taxon>Acanthomorphata</taxon>
        <taxon>Ovalentaria</taxon>
        <taxon>Atherinomorphae</taxon>
        <taxon>Beloniformes</taxon>
        <taxon>Adrianichthyidae</taxon>
        <taxon>Oryziinae</taxon>
        <taxon>Oryzias</taxon>
    </lineage>
</organism>
<dbReference type="AlphaFoldDB" id="A0A834CA25"/>
<dbReference type="EMBL" id="WKFB01000413">
    <property type="protein sequence ID" value="KAF6723863.1"/>
    <property type="molecule type" value="Genomic_DNA"/>
</dbReference>
<reference evidence="2" key="1">
    <citation type="journal article" name="BMC Genomics">
        <title>Long-read sequencing and de novo genome assembly of marine medaka (Oryzias melastigma).</title>
        <authorList>
            <person name="Liang P."/>
            <person name="Saqib H.S.A."/>
            <person name="Ni X."/>
            <person name="Shen Y."/>
        </authorList>
    </citation>
    <scope>NUCLEOTIDE SEQUENCE</scope>
    <source>
        <strain evidence="2">Bigg-433</strain>
    </source>
</reference>
<protein>
    <submittedName>
        <fullName evidence="2">Uncharacterized protein</fullName>
    </submittedName>
</protein>
<proteinExistence type="predicted"/>
<accession>A0A834CA25</accession>
<evidence type="ECO:0000256" key="1">
    <source>
        <dbReference type="SAM" id="MobiDB-lite"/>
    </source>
</evidence>
<comment type="caution">
    <text evidence="2">The sequence shown here is derived from an EMBL/GenBank/DDBJ whole genome shotgun (WGS) entry which is preliminary data.</text>
</comment>
<evidence type="ECO:0000313" key="2">
    <source>
        <dbReference type="EMBL" id="KAF6723863.1"/>
    </source>
</evidence>